<evidence type="ECO:0000259" key="5">
    <source>
        <dbReference type="Pfam" id="PF00703"/>
    </source>
</evidence>
<dbReference type="InterPro" id="IPR036156">
    <property type="entry name" value="Beta-gal/glucu_dom_sf"/>
</dbReference>
<accession>A0ABT3CVU0</accession>
<dbReference type="InterPro" id="IPR006102">
    <property type="entry name" value="Ig-like_GH2"/>
</dbReference>
<dbReference type="EMBL" id="JAOYOD010000001">
    <property type="protein sequence ID" value="MCV9387358.1"/>
    <property type="molecule type" value="Genomic_DNA"/>
</dbReference>
<dbReference type="Proteomes" id="UP001300692">
    <property type="component" value="Unassembled WGS sequence"/>
</dbReference>
<evidence type="ECO:0000313" key="11">
    <source>
        <dbReference type="Proteomes" id="UP001300692"/>
    </source>
</evidence>
<evidence type="ECO:0000259" key="8">
    <source>
        <dbReference type="Pfam" id="PF16355"/>
    </source>
</evidence>
<dbReference type="InterPro" id="IPR008964">
    <property type="entry name" value="Invasin/intimin_cell_adhesion"/>
</dbReference>
<feature type="domain" description="Glycosyl hydrolases family 2 sugar binding" evidence="7">
    <location>
        <begin position="29"/>
        <end position="176"/>
    </location>
</feature>
<dbReference type="SUPFAM" id="SSF49303">
    <property type="entry name" value="beta-Galactosidase/glucuronidase domain"/>
    <property type="match status" value="1"/>
</dbReference>
<proteinExistence type="inferred from homology"/>
<dbReference type="PANTHER" id="PTHR42732">
    <property type="entry name" value="BETA-GALACTOSIDASE"/>
    <property type="match status" value="1"/>
</dbReference>
<evidence type="ECO:0000256" key="2">
    <source>
        <dbReference type="ARBA" id="ARBA00022801"/>
    </source>
</evidence>
<comment type="similarity">
    <text evidence="1">Belongs to the glycosyl hydrolase 2 family.</text>
</comment>
<organism evidence="10 11">
    <name type="scientific">Reichenbachiella ulvae</name>
    <dbReference type="NCBI Taxonomy" id="2980104"/>
    <lineage>
        <taxon>Bacteria</taxon>
        <taxon>Pseudomonadati</taxon>
        <taxon>Bacteroidota</taxon>
        <taxon>Cytophagia</taxon>
        <taxon>Cytophagales</taxon>
        <taxon>Reichenbachiellaceae</taxon>
        <taxon>Reichenbachiella</taxon>
    </lineage>
</organism>
<sequence>MKNLLTIIIILLSTTLFAQRSKSRVTTNFDSNWQFSLGDTPNASKADFNDDSWRTLDVPHDWSIELENDKEAPGGGNVGFFPTGIGWYRKTFDVPKFDAENNYSIEFDGIYMNSEVWVNDVYLGKHPYGYSSIYYDLTGILKPEGNVIAVKVDNSKQPNSRWYTGSGIYRHVRLVATKKLHFEKYGIFYYTKSVEEGKATLYLKTSIQNDNPGAIQEVTIENVLLDANGKKVASIKKESTIKGNSSLSFEQEMEVPSPELWSVASPYLYTLKSTISVDGKESDCVYTNVGIRTIEYHVDNGFLLNGKQVKMKGVNLHHDGGAVGAAVPERVWERRLEILKEGGCNAIRTAHNPMAPEFYDLCDKMGFLVMDEAFDEWVHGKRDYAYQLYFEDWYERDLKAMVYRDRNHPSVVMWSVGNEVPDQSSEEGPEIARALINICHEADPTRLVTAGNDRIAADDNPASEAYLAEYQNDIVGYNYPDRWHDRRELYYHEDKTNYPNRRVVATESTGMGGYRGNYNLGDDPEKVNARYAYGRPLDVEGRWKYTLLYDYVIGDFMWTGIDYYGESWRWPFRGASSGYLDNCGFKKDGYYFFKSIWTEDPTLHLLPHWNLEGREGQILPVIAYSNCDTVELFLNGKSYGAKYLEFPRKGNAERWNKPEEGKVYTTTSDLHLSWDVPYEPGELVAVGRKNGKEYTYRLVTAGAPAQIRLSVDQEKIMADPTDVAHVTVEILDKDGNRVPTADNLVQFEVEGAKIIGVESGNMRDLSSPKGKERKAFNGLCMAIVQAEKGGKITVKAVSEGLTSDSITIKAE</sequence>
<dbReference type="SUPFAM" id="SSF49373">
    <property type="entry name" value="Invasin/intimin cell-adhesion fragments"/>
    <property type="match status" value="1"/>
</dbReference>
<evidence type="ECO:0000259" key="9">
    <source>
        <dbReference type="Pfam" id="PF18565"/>
    </source>
</evidence>
<dbReference type="InterPro" id="IPR013783">
    <property type="entry name" value="Ig-like_fold"/>
</dbReference>
<dbReference type="Gene3D" id="2.60.120.260">
    <property type="entry name" value="Galactose-binding domain-like"/>
    <property type="match status" value="1"/>
</dbReference>
<dbReference type="PROSITE" id="PS00608">
    <property type="entry name" value="GLYCOSYL_HYDROL_F2_2"/>
    <property type="match status" value="1"/>
</dbReference>
<name>A0ABT3CVU0_9BACT</name>
<dbReference type="InterPro" id="IPR032311">
    <property type="entry name" value="DUF4982"/>
</dbReference>
<feature type="signal peptide" evidence="4">
    <location>
        <begin position="1"/>
        <end position="18"/>
    </location>
</feature>
<dbReference type="Gene3D" id="3.20.20.80">
    <property type="entry name" value="Glycosidases"/>
    <property type="match status" value="1"/>
</dbReference>
<dbReference type="InterPro" id="IPR017853">
    <property type="entry name" value="GH"/>
</dbReference>
<feature type="chain" id="PRO_5046663722" evidence="4">
    <location>
        <begin position="19"/>
        <end position="811"/>
    </location>
</feature>
<evidence type="ECO:0000256" key="3">
    <source>
        <dbReference type="ARBA" id="ARBA00023295"/>
    </source>
</evidence>
<gene>
    <name evidence="10" type="ORF">N7U62_11830</name>
</gene>
<feature type="domain" description="DUF4982" evidence="8">
    <location>
        <begin position="616"/>
        <end position="693"/>
    </location>
</feature>
<dbReference type="InterPro" id="IPR040605">
    <property type="entry name" value="Glyco_hydro2_dom5"/>
</dbReference>
<dbReference type="RefSeq" id="WP_264138182.1">
    <property type="nucleotide sequence ID" value="NZ_JAOYOD010000001.1"/>
</dbReference>
<evidence type="ECO:0000256" key="4">
    <source>
        <dbReference type="SAM" id="SignalP"/>
    </source>
</evidence>
<dbReference type="SUPFAM" id="SSF51445">
    <property type="entry name" value="(Trans)glycosidases"/>
    <property type="match status" value="1"/>
</dbReference>
<protein>
    <submittedName>
        <fullName evidence="10">DUF4982 domain-containing protein</fullName>
    </submittedName>
</protein>
<evidence type="ECO:0000313" key="10">
    <source>
        <dbReference type="EMBL" id="MCV9387358.1"/>
    </source>
</evidence>
<dbReference type="PRINTS" id="PR00132">
    <property type="entry name" value="GLHYDRLASE2"/>
</dbReference>
<keyword evidence="4" id="KW-0732">Signal</keyword>
<evidence type="ECO:0000259" key="6">
    <source>
        <dbReference type="Pfam" id="PF02836"/>
    </source>
</evidence>
<reference evidence="10 11" key="1">
    <citation type="submission" date="2022-10" db="EMBL/GenBank/DDBJ databases">
        <title>Comparative genomics and taxonomic characterization of three novel marine species of genus Reichenbachiella exhibiting antioxidant and polysaccharide degradation activities.</title>
        <authorList>
            <person name="Muhammad N."/>
            <person name="Lee Y.-J."/>
            <person name="Ko J."/>
            <person name="Kim S.-G."/>
        </authorList>
    </citation>
    <scope>NUCLEOTIDE SEQUENCE [LARGE SCALE GENOMIC DNA]</scope>
    <source>
        <strain evidence="10 11">ABR2-5</strain>
    </source>
</reference>
<feature type="domain" description="Glycoside hydrolase family 2 catalytic" evidence="6">
    <location>
        <begin position="299"/>
        <end position="457"/>
    </location>
</feature>
<dbReference type="InterPro" id="IPR023232">
    <property type="entry name" value="Glyco_hydro_2_AS"/>
</dbReference>
<evidence type="ECO:0000259" key="7">
    <source>
        <dbReference type="Pfam" id="PF02837"/>
    </source>
</evidence>
<keyword evidence="11" id="KW-1185">Reference proteome</keyword>
<keyword evidence="2" id="KW-0378">Hydrolase</keyword>
<dbReference type="Pfam" id="PF00703">
    <property type="entry name" value="Glyco_hydro_2"/>
    <property type="match status" value="1"/>
</dbReference>
<dbReference type="Pfam" id="PF02836">
    <property type="entry name" value="Glyco_hydro_2_C"/>
    <property type="match status" value="1"/>
</dbReference>
<dbReference type="PANTHER" id="PTHR42732:SF1">
    <property type="entry name" value="BETA-MANNOSIDASE"/>
    <property type="match status" value="1"/>
</dbReference>
<dbReference type="InterPro" id="IPR006103">
    <property type="entry name" value="Glyco_hydro_2_cat"/>
</dbReference>
<dbReference type="Pfam" id="PF02837">
    <property type="entry name" value="Glyco_hydro_2_N"/>
    <property type="match status" value="1"/>
</dbReference>
<dbReference type="Gene3D" id="2.60.40.10">
    <property type="entry name" value="Immunoglobulins"/>
    <property type="match status" value="3"/>
</dbReference>
<dbReference type="Pfam" id="PF18565">
    <property type="entry name" value="Glyco_hydro2_C5"/>
    <property type="match status" value="1"/>
</dbReference>
<keyword evidence="3" id="KW-0326">Glycosidase</keyword>
<dbReference type="InterPro" id="IPR008979">
    <property type="entry name" value="Galactose-bd-like_sf"/>
</dbReference>
<dbReference type="InterPro" id="IPR006104">
    <property type="entry name" value="Glyco_hydro_2_N"/>
</dbReference>
<feature type="domain" description="Glycoside hydrolase family 2" evidence="9">
    <location>
        <begin position="707"/>
        <end position="807"/>
    </location>
</feature>
<dbReference type="InterPro" id="IPR006101">
    <property type="entry name" value="Glyco_hydro_2"/>
</dbReference>
<dbReference type="Pfam" id="PF16355">
    <property type="entry name" value="DUF4982"/>
    <property type="match status" value="1"/>
</dbReference>
<dbReference type="SUPFAM" id="SSF49785">
    <property type="entry name" value="Galactose-binding domain-like"/>
    <property type="match status" value="1"/>
</dbReference>
<evidence type="ECO:0000256" key="1">
    <source>
        <dbReference type="ARBA" id="ARBA00007401"/>
    </source>
</evidence>
<comment type="caution">
    <text evidence="10">The sequence shown here is derived from an EMBL/GenBank/DDBJ whole genome shotgun (WGS) entry which is preliminary data.</text>
</comment>
<dbReference type="InterPro" id="IPR051913">
    <property type="entry name" value="GH2_Domain-Containing"/>
</dbReference>
<feature type="domain" description="Glycoside hydrolase family 2 immunoglobulin-like beta-sandwich" evidence="5">
    <location>
        <begin position="188"/>
        <end position="292"/>
    </location>
</feature>